<dbReference type="InterPro" id="IPR035994">
    <property type="entry name" value="Nucleoside_phosphorylase_sf"/>
</dbReference>
<gene>
    <name evidence="7" type="primary">mtnN</name>
    <name evidence="7" type="ORF">POREN0001_0336</name>
</gene>
<dbReference type="AlphaFoldDB" id="C3JAU7"/>
<feature type="domain" description="Nucleoside phosphorylase" evidence="6">
    <location>
        <begin position="14"/>
        <end position="214"/>
    </location>
</feature>
<dbReference type="GO" id="GO:0019284">
    <property type="term" value="P:L-methionine salvage from S-adenosylmethionine"/>
    <property type="evidence" value="ECO:0007669"/>
    <property type="project" value="TreeGrafter"/>
</dbReference>
<sequence length="242" mass="26545">MDTNKPLRYGGATKILLVAAMPKEVQELLPLFSEPPKKEVSPLGFEGWKGTTHKGQSLLVLTTGIGKVSAAVATTEAIHLFAPSLILNIGVSGTLSTSVERGDIVVANWVCYHDVYCGAEIPYGQVQGYPLRYPVETSLVEKFRETEVPFHLGGVACGDRFLSSPAEFSFIKANFPDALALDMESAAVAQTAYIHRLPLMVIRLISDTPDRADGYAQYRRFWGEKAFRSERFAAIHKLINAI</sequence>
<comment type="pathway">
    <text evidence="1">Amino-acid biosynthesis; L-methionine biosynthesis via salvage pathway; S-methyl-5-thio-alpha-D-ribose 1-phosphate from S-methyl-5'-thioadenosine (hydrolase route): step 1/2.</text>
</comment>
<proteinExistence type="predicted"/>
<dbReference type="Gene3D" id="3.40.50.1580">
    <property type="entry name" value="Nucleoside phosphorylase domain"/>
    <property type="match status" value="1"/>
</dbReference>
<dbReference type="PANTHER" id="PTHR46832:SF1">
    <property type="entry name" value="5'-METHYLTHIOADENOSINE_S-ADENOSYLHOMOCYSTEINE NUCLEOSIDASE"/>
    <property type="match status" value="1"/>
</dbReference>
<keyword evidence="3" id="KW-0028">Amino-acid biosynthesis</keyword>
<dbReference type="GO" id="GO:0019509">
    <property type="term" value="P:L-methionine salvage from methylthioadenosine"/>
    <property type="evidence" value="ECO:0007669"/>
    <property type="project" value="UniProtKB-UniPathway"/>
</dbReference>
<keyword evidence="4" id="KW-0378">Hydrolase</keyword>
<dbReference type="GO" id="GO:0009164">
    <property type="term" value="P:nucleoside catabolic process"/>
    <property type="evidence" value="ECO:0007669"/>
    <property type="project" value="InterPro"/>
</dbReference>
<dbReference type="GO" id="GO:0008930">
    <property type="term" value="F:methylthioadenosine nucleosidase activity"/>
    <property type="evidence" value="ECO:0007669"/>
    <property type="project" value="InterPro"/>
</dbReference>
<name>C3JAU7_POREA</name>
<reference evidence="7 8" key="1">
    <citation type="submission" date="2009-04" db="EMBL/GenBank/DDBJ databases">
        <authorList>
            <person name="Sebastian Y."/>
            <person name="Madupu R."/>
            <person name="Durkin A.S."/>
            <person name="Torralba M."/>
            <person name="Methe B."/>
            <person name="Sutton G.G."/>
            <person name="Strausberg R.L."/>
            <person name="Nelson K.E."/>
        </authorList>
    </citation>
    <scope>NUCLEOTIDE SEQUENCE [LARGE SCALE GENOMIC DNA]</scope>
    <source>
        <strain evidence="8">ATCC 35406 / BCRC 14492 / JCM 8526 / NCTC 13058 / HG 370</strain>
    </source>
</reference>
<dbReference type="EMBL" id="ACNN01000020">
    <property type="protein sequence ID" value="EEN82808.1"/>
    <property type="molecule type" value="Genomic_DNA"/>
</dbReference>
<protein>
    <recommendedName>
        <fullName evidence="2">adenosylhomocysteine nucleosidase</fullName>
        <ecNumber evidence="2">3.2.2.9</ecNumber>
    </recommendedName>
</protein>
<dbReference type="PANTHER" id="PTHR46832">
    <property type="entry name" value="5'-METHYLTHIOADENOSINE/S-ADENOSYLHOMOCYSTEINE NUCLEOSIDASE"/>
    <property type="match status" value="1"/>
</dbReference>
<evidence type="ECO:0000256" key="1">
    <source>
        <dbReference type="ARBA" id="ARBA00004945"/>
    </source>
</evidence>
<dbReference type="GO" id="GO:0005829">
    <property type="term" value="C:cytosol"/>
    <property type="evidence" value="ECO:0007669"/>
    <property type="project" value="TreeGrafter"/>
</dbReference>
<dbReference type="InterPro" id="IPR010049">
    <property type="entry name" value="MTA_SAH_Nsdase"/>
</dbReference>
<evidence type="ECO:0000313" key="7">
    <source>
        <dbReference type="EMBL" id="EEN82808.1"/>
    </source>
</evidence>
<dbReference type="RefSeq" id="WP_004333763.1">
    <property type="nucleotide sequence ID" value="NZ_ACNN01000020.1"/>
</dbReference>
<accession>C3JAU7</accession>
<dbReference type="UniPathway" id="UPA00904">
    <property type="reaction ID" value="UER00871"/>
</dbReference>
<comment type="caution">
    <text evidence="7">The sequence shown here is derived from an EMBL/GenBank/DDBJ whole genome shotgun (WGS) entry which is preliminary data.</text>
</comment>
<dbReference type="GO" id="GO:0008782">
    <property type="term" value="F:adenosylhomocysteine nucleosidase activity"/>
    <property type="evidence" value="ECO:0007669"/>
    <property type="project" value="UniProtKB-EC"/>
</dbReference>
<evidence type="ECO:0000256" key="5">
    <source>
        <dbReference type="ARBA" id="ARBA00023167"/>
    </source>
</evidence>
<evidence type="ECO:0000256" key="2">
    <source>
        <dbReference type="ARBA" id="ARBA00011974"/>
    </source>
</evidence>
<dbReference type="Pfam" id="PF01048">
    <property type="entry name" value="PNP_UDP_1"/>
    <property type="match status" value="1"/>
</dbReference>
<keyword evidence="5" id="KW-0486">Methionine biosynthesis</keyword>
<dbReference type="InterPro" id="IPR000845">
    <property type="entry name" value="Nucleoside_phosphorylase_d"/>
</dbReference>
<dbReference type="Proteomes" id="UP000004295">
    <property type="component" value="Unassembled WGS sequence"/>
</dbReference>
<organism evidence="7 8">
    <name type="scientific">Porphyromonas endodontalis (strain ATCC 35406 / DSM 24491 / JCM 8526 / CCUG 16442 / BCRC 14492 / NCTC 13058 / HG 370)</name>
    <name type="common">Bacteroides endodontalis</name>
    <dbReference type="NCBI Taxonomy" id="553175"/>
    <lineage>
        <taxon>Bacteria</taxon>
        <taxon>Pseudomonadati</taxon>
        <taxon>Bacteroidota</taxon>
        <taxon>Bacteroidia</taxon>
        <taxon>Bacteroidales</taxon>
        <taxon>Porphyromonadaceae</taxon>
        <taxon>Porphyromonas</taxon>
    </lineage>
</organism>
<evidence type="ECO:0000313" key="8">
    <source>
        <dbReference type="Proteomes" id="UP000004295"/>
    </source>
</evidence>
<keyword evidence="8" id="KW-1185">Reference proteome</keyword>
<dbReference type="GeneID" id="93365325"/>
<dbReference type="STRING" id="553175.POREN0001_0336"/>
<dbReference type="NCBIfam" id="TIGR01704">
    <property type="entry name" value="MTA_SAH-Nsdase"/>
    <property type="match status" value="1"/>
</dbReference>
<evidence type="ECO:0000259" key="6">
    <source>
        <dbReference type="Pfam" id="PF01048"/>
    </source>
</evidence>
<evidence type="ECO:0000256" key="3">
    <source>
        <dbReference type="ARBA" id="ARBA00022605"/>
    </source>
</evidence>
<dbReference type="CDD" id="cd09008">
    <property type="entry name" value="MTAN"/>
    <property type="match status" value="1"/>
</dbReference>
<evidence type="ECO:0000256" key="4">
    <source>
        <dbReference type="ARBA" id="ARBA00022801"/>
    </source>
</evidence>
<dbReference type="SUPFAM" id="SSF53167">
    <property type="entry name" value="Purine and uridine phosphorylases"/>
    <property type="match status" value="1"/>
</dbReference>
<dbReference type="EC" id="3.2.2.9" evidence="2"/>
<dbReference type="eggNOG" id="COG0775">
    <property type="taxonomic scope" value="Bacteria"/>
</dbReference>